<organism evidence="1 2">
    <name type="scientific">Cladophialophora psammophila CBS 110553</name>
    <dbReference type="NCBI Taxonomy" id="1182543"/>
    <lineage>
        <taxon>Eukaryota</taxon>
        <taxon>Fungi</taxon>
        <taxon>Dikarya</taxon>
        <taxon>Ascomycota</taxon>
        <taxon>Pezizomycotina</taxon>
        <taxon>Eurotiomycetes</taxon>
        <taxon>Chaetothyriomycetidae</taxon>
        <taxon>Chaetothyriales</taxon>
        <taxon>Herpotrichiellaceae</taxon>
        <taxon>Cladophialophora</taxon>
    </lineage>
</organism>
<dbReference type="EMBL" id="AMGX01000009">
    <property type="protein sequence ID" value="EXJ70540.1"/>
    <property type="molecule type" value="Genomic_DNA"/>
</dbReference>
<gene>
    <name evidence="1" type="ORF">A1O5_06610</name>
</gene>
<reference evidence="1 2" key="1">
    <citation type="submission" date="2013-03" db="EMBL/GenBank/DDBJ databases">
        <title>The Genome Sequence of Cladophialophora psammophila CBS 110553.</title>
        <authorList>
            <consortium name="The Broad Institute Genomics Platform"/>
            <person name="Cuomo C."/>
            <person name="de Hoog S."/>
            <person name="Gorbushina A."/>
            <person name="Walker B."/>
            <person name="Young S.K."/>
            <person name="Zeng Q."/>
            <person name="Gargeya S."/>
            <person name="Fitzgerald M."/>
            <person name="Haas B."/>
            <person name="Abouelleil A."/>
            <person name="Allen A.W."/>
            <person name="Alvarado L."/>
            <person name="Arachchi H.M."/>
            <person name="Berlin A.M."/>
            <person name="Chapman S.B."/>
            <person name="Gainer-Dewar J."/>
            <person name="Goldberg J."/>
            <person name="Griggs A."/>
            <person name="Gujja S."/>
            <person name="Hansen M."/>
            <person name="Howarth C."/>
            <person name="Imamovic A."/>
            <person name="Ireland A."/>
            <person name="Larimer J."/>
            <person name="McCowan C."/>
            <person name="Murphy C."/>
            <person name="Pearson M."/>
            <person name="Poon T.W."/>
            <person name="Priest M."/>
            <person name="Roberts A."/>
            <person name="Saif S."/>
            <person name="Shea T."/>
            <person name="Sisk P."/>
            <person name="Sykes S."/>
            <person name="Wortman J."/>
            <person name="Nusbaum C."/>
            <person name="Birren B."/>
        </authorList>
    </citation>
    <scope>NUCLEOTIDE SEQUENCE [LARGE SCALE GENOMIC DNA]</scope>
    <source>
        <strain evidence="1 2">CBS 110553</strain>
    </source>
</reference>
<evidence type="ECO:0000313" key="2">
    <source>
        <dbReference type="Proteomes" id="UP000019471"/>
    </source>
</evidence>
<protein>
    <submittedName>
        <fullName evidence="1">Uncharacterized protein</fullName>
    </submittedName>
</protein>
<sequence length="212" mass="23391">MSSTTSTLPDDAFQSYVIDFLRHVPPSALNISGTARSELEALAGEYYETSQDHKMQELLMALHARYDLVKLGFFEKRALNEIIVRVNQVRYNVGAWPDSGFRKNTTATTPGAPQQAQMMPQHNLVTPDQVTGDLVGVGSKFPFDISMPADFDTNNLDTAKEEVGKVKTQPEGEQSYVVGWKTEFQMTPRGMALVYKQSLRHGGTGTGTGTVK</sequence>
<dbReference type="OrthoDB" id="4150815at2759"/>
<keyword evidence="2" id="KW-1185">Reference proteome</keyword>
<name>W9WZP3_9EURO</name>
<dbReference type="Proteomes" id="UP000019471">
    <property type="component" value="Unassembled WGS sequence"/>
</dbReference>
<dbReference type="HOGENOM" id="CLU_1299571_0_0_1"/>
<dbReference type="GeneID" id="19191319"/>
<accession>W9WZP3</accession>
<proteinExistence type="predicted"/>
<comment type="caution">
    <text evidence="1">The sequence shown here is derived from an EMBL/GenBank/DDBJ whole genome shotgun (WGS) entry which is preliminary data.</text>
</comment>
<dbReference type="RefSeq" id="XP_007745392.1">
    <property type="nucleotide sequence ID" value="XM_007747202.1"/>
</dbReference>
<evidence type="ECO:0000313" key="1">
    <source>
        <dbReference type="EMBL" id="EXJ70540.1"/>
    </source>
</evidence>
<dbReference type="AlphaFoldDB" id="W9WZP3"/>